<evidence type="ECO:0000259" key="2">
    <source>
        <dbReference type="Pfam" id="PF00149"/>
    </source>
</evidence>
<feature type="domain" description="Calcineurin-like phosphoesterase" evidence="2">
    <location>
        <begin position="118"/>
        <end position="369"/>
    </location>
</feature>
<evidence type="ECO:0000313" key="4">
    <source>
        <dbReference type="Proteomes" id="UP001302494"/>
    </source>
</evidence>
<protein>
    <submittedName>
        <fullName evidence="3">Metallophosphoesterase</fullName>
    </submittedName>
</protein>
<dbReference type="RefSeq" id="WP_312747749.1">
    <property type="nucleotide sequence ID" value="NZ_CP116968.1"/>
</dbReference>
<organism evidence="3 4">
    <name type="scientific">Candidatus Nitrospira neomarina</name>
    <dbReference type="NCBI Taxonomy" id="3020899"/>
    <lineage>
        <taxon>Bacteria</taxon>
        <taxon>Pseudomonadati</taxon>
        <taxon>Nitrospirota</taxon>
        <taxon>Nitrospiria</taxon>
        <taxon>Nitrospirales</taxon>
        <taxon>Nitrospiraceae</taxon>
        <taxon>Nitrospira</taxon>
    </lineage>
</organism>
<dbReference type="GO" id="GO:0016787">
    <property type="term" value="F:hydrolase activity"/>
    <property type="evidence" value="ECO:0007669"/>
    <property type="project" value="InterPro"/>
</dbReference>
<sequence length="459" mass="50780">MWWRRNRAVLPKLQFLVLVTCAWLGSAGIESAFAHSDSQVRNVWVQVVPPHRGLVRAITEGEHCPLAYFDGRHARMKVRAQPNSDFNVLVCELLVPRETGRIEVAGRELRPVSRNPRRIAVVGDTGCRMKAGSAFDDGFQNCGDPDDWEFAKVAERVAEWQPDLIIQLGDYIYREEKCPDGCGNCQGSPYNSPGMRMATWNTDFFHPGTPMLEAAPLVFVRGDHETCERAGLGYVRFLNPFEFAACSDFSDPYALEFEELQLVVMDTVQADDTSLSPNVVINRYARDFEQAAKLAEGPTWLLSHRPIWALRPAHSSVLKPKTDACGNQMIPPVAVEDINVTAQDALTASRLAGRLPPAVDLVLTGHIHVGEVLSFTGRRPPQMVVGISGTKLLPAVTKGLEGRVIDSETVTHAMMVSVHGFFGFVPRQRGAWSVNVFDAAGASVTKCRIDDKNARCRSR</sequence>
<proteinExistence type="predicted"/>
<dbReference type="Gene3D" id="3.60.21.10">
    <property type="match status" value="1"/>
</dbReference>
<dbReference type="KEGG" id="nneo:PQG83_05820"/>
<dbReference type="InterPro" id="IPR029052">
    <property type="entry name" value="Metallo-depent_PP-like"/>
</dbReference>
<evidence type="ECO:0000256" key="1">
    <source>
        <dbReference type="SAM" id="SignalP"/>
    </source>
</evidence>
<dbReference type="InterPro" id="IPR004843">
    <property type="entry name" value="Calcineurin-like_PHP"/>
</dbReference>
<feature type="signal peptide" evidence="1">
    <location>
        <begin position="1"/>
        <end position="32"/>
    </location>
</feature>
<keyword evidence="4" id="KW-1185">Reference proteome</keyword>
<accession>A0AA96JXI5</accession>
<dbReference type="Proteomes" id="UP001302494">
    <property type="component" value="Chromosome"/>
</dbReference>
<dbReference type="EMBL" id="CP116968">
    <property type="protein sequence ID" value="WNM63270.1"/>
    <property type="molecule type" value="Genomic_DNA"/>
</dbReference>
<name>A0AA96JXI5_9BACT</name>
<feature type="chain" id="PRO_5041710667" evidence="1">
    <location>
        <begin position="33"/>
        <end position="459"/>
    </location>
</feature>
<gene>
    <name evidence="3" type="ORF">PQG83_05820</name>
</gene>
<keyword evidence="1" id="KW-0732">Signal</keyword>
<dbReference type="AlphaFoldDB" id="A0AA96JXI5"/>
<dbReference type="Pfam" id="PF00149">
    <property type="entry name" value="Metallophos"/>
    <property type="match status" value="1"/>
</dbReference>
<evidence type="ECO:0000313" key="3">
    <source>
        <dbReference type="EMBL" id="WNM63270.1"/>
    </source>
</evidence>
<dbReference type="SUPFAM" id="SSF56300">
    <property type="entry name" value="Metallo-dependent phosphatases"/>
    <property type="match status" value="1"/>
</dbReference>
<reference evidence="3 4" key="1">
    <citation type="submission" date="2023-01" db="EMBL/GenBank/DDBJ databases">
        <title>Cultivation and genomic characterization of new, ubiquitous marine nitrite-oxidizing bacteria from the Nitrospirales.</title>
        <authorList>
            <person name="Mueller A.J."/>
            <person name="Daebeler A."/>
            <person name="Herbold C.W."/>
            <person name="Kirkegaard R.H."/>
            <person name="Daims H."/>
        </authorList>
    </citation>
    <scope>NUCLEOTIDE SEQUENCE [LARGE SCALE GENOMIC DNA]</scope>
    <source>
        <strain evidence="3 4">DK</strain>
    </source>
</reference>